<dbReference type="Pfam" id="PF00196">
    <property type="entry name" value="GerE"/>
    <property type="match status" value="1"/>
</dbReference>
<dbReference type="InterPro" id="IPR000792">
    <property type="entry name" value="Tscrpt_reg_LuxR_C"/>
</dbReference>
<dbReference type="STRING" id="239498.AXK60_20650"/>
<organism evidence="3 4">
    <name type="scientific">Tsukamurella pseudospumae</name>
    <dbReference type="NCBI Taxonomy" id="239498"/>
    <lineage>
        <taxon>Bacteria</taxon>
        <taxon>Bacillati</taxon>
        <taxon>Actinomycetota</taxon>
        <taxon>Actinomycetes</taxon>
        <taxon>Mycobacteriales</taxon>
        <taxon>Tsukamurellaceae</taxon>
        <taxon>Tsukamurella</taxon>
    </lineage>
</organism>
<dbReference type="SUPFAM" id="SSF46894">
    <property type="entry name" value="C-terminal effector domain of the bipartite response regulators"/>
    <property type="match status" value="1"/>
</dbReference>
<proteinExistence type="predicted"/>
<reference evidence="4" key="1">
    <citation type="submission" date="2016-02" db="EMBL/GenBank/DDBJ databases">
        <authorList>
            <person name="Wen L."/>
            <person name="He K."/>
            <person name="Yang H."/>
        </authorList>
    </citation>
    <scope>NUCLEOTIDE SEQUENCE [LARGE SCALE GENOMIC DNA]</scope>
    <source>
        <strain evidence="4">JCM 15929</strain>
    </source>
</reference>
<feature type="domain" description="HTH luxR-type" evidence="1">
    <location>
        <begin position="440"/>
        <end position="505"/>
    </location>
</feature>
<reference evidence="2 5" key="2">
    <citation type="submission" date="2016-02" db="EMBL/GenBank/DDBJ databases">
        <authorList>
            <person name="Teng J.L."/>
            <person name="Tang Y."/>
            <person name="Huang Y."/>
            <person name="Guo F."/>
            <person name="Wei W."/>
            <person name="Chen J.H."/>
            <person name="Wong S.Y."/>
            <person name="Lau S.K."/>
            <person name="Woo P.C."/>
        </authorList>
    </citation>
    <scope>NUCLEOTIDE SEQUENCE [LARGE SCALE GENOMIC DNA]</scope>
    <source>
        <strain evidence="2 5">JCM 13375</strain>
    </source>
</reference>
<dbReference type="Gene3D" id="1.10.10.10">
    <property type="entry name" value="Winged helix-like DNA-binding domain superfamily/Winged helix DNA-binding domain"/>
    <property type="match status" value="1"/>
</dbReference>
<accession>A0A138AV35</accession>
<dbReference type="EMBL" id="LSRE01000005">
    <property type="protein sequence ID" value="KXP00681.1"/>
    <property type="molecule type" value="Genomic_DNA"/>
</dbReference>
<dbReference type="AlphaFoldDB" id="A0A138AV35"/>
<gene>
    <name evidence="3" type="ORF">AXK60_20650</name>
    <name evidence="2" type="ORF">AXK61_14760</name>
</gene>
<name>A0A138AV35_9ACTN</name>
<protein>
    <recommendedName>
        <fullName evidence="1">HTH luxR-type domain-containing protein</fullName>
    </recommendedName>
</protein>
<dbReference type="PROSITE" id="PS50043">
    <property type="entry name" value="HTH_LUXR_2"/>
    <property type="match status" value="1"/>
</dbReference>
<dbReference type="GO" id="GO:0006355">
    <property type="term" value="P:regulation of DNA-templated transcription"/>
    <property type="evidence" value="ECO:0007669"/>
    <property type="project" value="InterPro"/>
</dbReference>
<keyword evidence="5" id="KW-1185">Reference proteome</keyword>
<dbReference type="CDD" id="cd06170">
    <property type="entry name" value="LuxR_C_like"/>
    <property type="match status" value="1"/>
</dbReference>
<evidence type="ECO:0000313" key="4">
    <source>
        <dbReference type="Proteomes" id="UP000070258"/>
    </source>
</evidence>
<evidence type="ECO:0000313" key="3">
    <source>
        <dbReference type="EMBL" id="KXP14308.1"/>
    </source>
</evidence>
<dbReference type="GO" id="GO:0003677">
    <property type="term" value="F:DNA binding"/>
    <property type="evidence" value="ECO:0007669"/>
    <property type="project" value="InterPro"/>
</dbReference>
<dbReference type="InterPro" id="IPR036388">
    <property type="entry name" value="WH-like_DNA-bd_sf"/>
</dbReference>
<evidence type="ECO:0000313" key="5">
    <source>
        <dbReference type="Proteomes" id="UP000070409"/>
    </source>
</evidence>
<sequence>MKAEQDSGGPSELLAEAVRSGDPDRIAAVATRHIWPLFNTAYPALLAAITPLPGGTVGRHPVLQLVHPLAPVFARSTRPFTVHSLNRYRRVGYEESLILTMQMIGSRMSGDIGAALGYAQQLVARLRTEGPFDVPAADDPSWFFRHQIGTTHLMAGQTVAALREFGTARQIGEVIGSADAVRSAAGRAALTHAVRGAVDDAQRALDTATALPLPGPAYADAALGTERTAAALIDIARMRPERDRSVALLEALDTADVVWPFVMYARASHALADGRAGDALDAIAMSTVSHDVRAGTFASDAATALRITAHLALGEVNAARRALEAATVHGTLTRTAEIRLALHEADPVRAHARQAALTAAELSPAQWAEVTLLAAWRESLAGDVSDELAHRTADLAANPGNRRAFTGVPVTVVDAVRDRLPESARSAFTARLDGLPLGAPSTPRPRLTPREYQVLRALIDHDNRADMAAALGVSTNTVKTQLRSLYRKLGATSKDEALMSAARLALLPRGR</sequence>
<dbReference type="InterPro" id="IPR016032">
    <property type="entry name" value="Sig_transdc_resp-reg_C-effctor"/>
</dbReference>
<evidence type="ECO:0000313" key="2">
    <source>
        <dbReference type="EMBL" id="KXP00681.1"/>
    </source>
</evidence>
<dbReference type="EMBL" id="LSRF01000003">
    <property type="protein sequence ID" value="KXP14308.1"/>
    <property type="molecule type" value="Genomic_DNA"/>
</dbReference>
<comment type="caution">
    <text evidence="3">The sequence shown here is derived from an EMBL/GenBank/DDBJ whole genome shotgun (WGS) entry which is preliminary data.</text>
</comment>
<reference evidence="3" key="3">
    <citation type="submission" date="2016-02" db="EMBL/GenBank/DDBJ databases">
        <authorList>
            <person name="Teng J.L."/>
            <person name="Yang Y."/>
            <person name="Huang Y."/>
            <person name="Guo F."/>
            <person name="Wei W."/>
            <person name="Chen J.H."/>
            <person name="Wong S.Y."/>
            <person name="Lau S.K."/>
            <person name="Woo P.C."/>
        </authorList>
    </citation>
    <scope>NUCLEOTIDE SEQUENCE</scope>
    <source>
        <strain evidence="3">JCM 15929</strain>
    </source>
</reference>
<dbReference type="Proteomes" id="UP000070409">
    <property type="component" value="Unassembled WGS sequence"/>
</dbReference>
<dbReference type="RefSeq" id="WP_068569999.1">
    <property type="nucleotide sequence ID" value="NZ_LSRE01000005.1"/>
</dbReference>
<evidence type="ECO:0000259" key="1">
    <source>
        <dbReference type="PROSITE" id="PS50043"/>
    </source>
</evidence>
<dbReference type="SMART" id="SM00421">
    <property type="entry name" value="HTH_LUXR"/>
    <property type="match status" value="1"/>
</dbReference>
<dbReference type="Proteomes" id="UP000070258">
    <property type="component" value="Unassembled WGS sequence"/>
</dbReference>